<dbReference type="NCBIfam" id="TIGR00172">
    <property type="entry name" value="maf"/>
    <property type="match status" value="1"/>
</dbReference>
<dbReference type="GO" id="GO:0005737">
    <property type="term" value="C:cytoplasm"/>
    <property type="evidence" value="ECO:0007669"/>
    <property type="project" value="UniProtKB-SubCell"/>
</dbReference>
<evidence type="ECO:0000256" key="2">
    <source>
        <dbReference type="ARBA" id="ARBA00022801"/>
    </source>
</evidence>
<dbReference type="OrthoDB" id="9813694at2"/>
<comment type="cofactor">
    <cofactor evidence="1 4">
        <name>a divalent metal cation</name>
        <dbReference type="ChEBI" id="CHEBI:60240"/>
    </cofactor>
</comment>
<dbReference type="EMBL" id="CP028901">
    <property type="protein sequence ID" value="AWB35733.1"/>
    <property type="molecule type" value="Genomic_DNA"/>
</dbReference>
<protein>
    <recommendedName>
        <fullName evidence="4">7-methyl-GTP pyrophosphatase</fullName>
        <shortName evidence="4">m(7)GTP pyrophosphatase</shortName>
        <ecNumber evidence="4">3.6.1.-</ecNumber>
    </recommendedName>
</protein>
<dbReference type="AlphaFoldDB" id="A0A2R4XPI7"/>
<dbReference type="GO" id="GO:0009117">
    <property type="term" value="P:nucleotide metabolic process"/>
    <property type="evidence" value="ECO:0007669"/>
    <property type="project" value="UniProtKB-KW"/>
</dbReference>
<evidence type="ECO:0000313" key="6">
    <source>
        <dbReference type="Proteomes" id="UP000244571"/>
    </source>
</evidence>
<keyword evidence="3 4" id="KW-0546">Nucleotide metabolism</keyword>
<dbReference type="PANTHER" id="PTHR43213:SF5">
    <property type="entry name" value="BIFUNCTIONAL DTTP_UTP PYROPHOSPHATASE_METHYLTRANSFERASE PROTEIN-RELATED"/>
    <property type="match status" value="1"/>
</dbReference>
<dbReference type="GO" id="GO:0047429">
    <property type="term" value="F:nucleoside triphosphate diphosphatase activity"/>
    <property type="evidence" value="ECO:0007669"/>
    <property type="project" value="InterPro"/>
</dbReference>
<accession>A0A2R4XPI7</accession>
<dbReference type="KEGG" id="boz:DBV39_08830"/>
<dbReference type="Gene3D" id="3.90.950.10">
    <property type="match status" value="1"/>
</dbReference>
<dbReference type="PANTHER" id="PTHR43213">
    <property type="entry name" value="BIFUNCTIONAL DTTP/UTP PYROPHOSPHATASE/METHYLTRANSFERASE PROTEIN-RELATED"/>
    <property type="match status" value="1"/>
</dbReference>
<feature type="site" description="Important for substrate specificity" evidence="4">
    <location>
        <position position="154"/>
    </location>
</feature>
<feature type="active site" description="Proton acceptor" evidence="4">
    <location>
        <position position="71"/>
    </location>
</feature>
<name>A0A2R4XPI7_9BURK</name>
<evidence type="ECO:0000256" key="4">
    <source>
        <dbReference type="HAMAP-Rule" id="MF_00528"/>
    </source>
</evidence>
<dbReference type="InterPro" id="IPR029001">
    <property type="entry name" value="ITPase-like_fam"/>
</dbReference>
<comment type="caution">
    <text evidence="4">Lacks conserved residue(s) required for the propagation of feature annotation.</text>
</comment>
<keyword evidence="2 4" id="KW-0378">Hydrolase</keyword>
<proteinExistence type="inferred from homology"/>
<comment type="similarity">
    <text evidence="4">Belongs to the Maf family. YceF subfamily.</text>
</comment>
<dbReference type="InterPro" id="IPR003697">
    <property type="entry name" value="Maf-like"/>
</dbReference>
<reference evidence="5 6" key="1">
    <citation type="submission" date="2018-04" db="EMBL/GenBank/DDBJ databases">
        <title>Bordetella sp. HZ20 isolated from seawater.</title>
        <authorList>
            <person name="Sun C."/>
        </authorList>
    </citation>
    <scope>NUCLEOTIDE SEQUENCE [LARGE SCALE GENOMIC DNA]</scope>
    <source>
        <strain evidence="5 6">HZ20</strain>
    </source>
</reference>
<sequence length="198" mass="21102">MTTLDLILASSSRYRQAQLQSLGLAFRTAVPNIDEVALSHETPLSISRRLALSKALAVAKQCPASVVIGADQVLDLDGLPLGKPGSHDAATRQLRLLSGRVAYFHSAVSVISPRTQQVTVSTTRAVFRQLSVTQIESYLLFDRPYDTAGSAKAESLGIALLEELSSDDPSAIIGLPLIALTRLLNNIGIDPISLSKQG</sequence>
<comment type="subcellular location">
    <subcellularLocation>
        <location evidence="4">Cytoplasm</location>
    </subcellularLocation>
</comment>
<feature type="site" description="Important for substrate specificity" evidence="4">
    <location>
        <position position="14"/>
    </location>
</feature>
<evidence type="ECO:0000313" key="5">
    <source>
        <dbReference type="EMBL" id="AWB35733.1"/>
    </source>
</evidence>
<dbReference type="HAMAP" id="MF_00528">
    <property type="entry name" value="Maf"/>
    <property type="match status" value="1"/>
</dbReference>
<comment type="catalytic activity">
    <reaction evidence="4">
        <text>N(7)-methyl-GTP + H2O = N(7)-methyl-GMP + diphosphate + H(+)</text>
        <dbReference type="Rhea" id="RHEA:58744"/>
        <dbReference type="ChEBI" id="CHEBI:15377"/>
        <dbReference type="ChEBI" id="CHEBI:15378"/>
        <dbReference type="ChEBI" id="CHEBI:33019"/>
        <dbReference type="ChEBI" id="CHEBI:58285"/>
        <dbReference type="ChEBI" id="CHEBI:87133"/>
    </reaction>
</comment>
<gene>
    <name evidence="5" type="primary">maf</name>
    <name evidence="5" type="ORF">DBV39_08830</name>
</gene>
<dbReference type="PIRSF" id="PIRSF006305">
    <property type="entry name" value="Maf"/>
    <property type="match status" value="1"/>
</dbReference>
<dbReference type="EC" id="3.6.1.-" evidence="4"/>
<evidence type="ECO:0000256" key="1">
    <source>
        <dbReference type="ARBA" id="ARBA00001968"/>
    </source>
</evidence>
<dbReference type="Pfam" id="PF02545">
    <property type="entry name" value="Maf"/>
    <property type="match status" value="1"/>
</dbReference>
<organism evidence="5 6">
    <name type="scientific">Orrella marina</name>
    <dbReference type="NCBI Taxonomy" id="2163011"/>
    <lineage>
        <taxon>Bacteria</taxon>
        <taxon>Pseudomonadati</taxon>
        <taxon>Pseudomonadota</taxon>
        <taxon>Betaproteobacteria</taxon>
        <taxon>Burkholderiales</taxon>
        <taxon>Alcaligenaceae</taxon>
        <taxon>Orrella</taxon>
    </lineage>
</organism>
<dbReference type="Proteomes" id="UP000244571">
    <property type="component" value="Chromosome"/>
</dbReference>
<dbReference type="RefSeq" id="WP_108623189.1">
    <property type="nucleotide sequence ID" value="NZ_CP028901.1"/>
</dbReference>
<feature type="site" description="Important for substrate specificity" evidence="4">
    <location>
        <position position="72"/>
    </location>
</feature>
<evidence type="ECO:0000256" key="3">
    <source>
        <dbReference type="ARBA" id="ARBA00023080"/>
    </source>
</evidence>
<keyword evidence="6" id="KW-1185">Reference proteome</keyword>
<keyword evidence="4" id="KW-0963">Cytoplasm</keyword>
<comment type="function">
    <text evidence="4">Nucleoside triphosphate pyrophosphatase that hydrolyzes 7-methyl-GTP (m(7)GTP). May have a dual role in cell division arrest and in preventing the incorporation of modified nucleotides into cellular nucleic acids.</text>
</comment>
<dbReference type="SUPFAM" id="SSF52972">
    <property type="entry name" value="ITPase-like"/>
    <property type="match status" value="1"/>
</dbReference>
<dbReference type="CDD" id="cd00555">
    <property type="entry name" value="Maf"/>
    <property type="match status" value="1"/>
</dbReference>